<proteinExistence type="predicted"/>
<sequence length="34" mass="3842">STLWAFGHFDPLQVFAEIYHDYSDLSVTAQQAAL</sequence>
<comment type="caution">
    <text evidence="1">The sequence shown here is derived from an EMBL/GenBank/DDBJ whole genome shotgun (WGS) entry which is preliminary data.</text>
</comment>
<reference evidence="1" key="1">
    <citation type="journal article" date="2015" name="Nature">
        <title>Complex archaea that bridge the gap between prokaryotes and eukaryotes.</title>
        <authorList>
            <person name="Spang A."/>
            <person name="Saw J.H."/>
            <person name="Jorgensen S.L."/>
            <person name="Zaremba-Niedzwiedzka K."/>
            <person name="Martijn J."/>
            <person name="Lind A.E."/>
            <person name="van Eijk R."/>
            <person name="Schleper C."/>
            <person name="Guy L."/>
            <person name="Ettema T.J."/>
        </authorList>
    </citation>
    <scope>NUCLEOTIDE SEQUENCE</scope>
</reference>
<dbReference type="EMBL" id="LAZR01060056">
    <property type="protein sequence ID" value="KKK66484.1"/>
    <property type="molecule type" value="Genomic_DNA"/>
</dbReference>
<protein>
    <submittedName>
        <fullName evidence="1">Uncharacterized protein</fullName>
    </submittedName>
</protein>
<feature type="non-terminal residue" evidence="1">
    <location>
        <position position="1"/>
    </location>
</feature>
<evidence type="ECO:0000313" key="1">
    <source>
        <dbReference type="EMBL" id="KKK66484.1"/>
    </source>
</evidence>
<name>A0A0F8ZJ93_9ZZZZ</name>
<gene>
    <name evidence="1" type="ORF">LCGC14_2963620</name>
</gene>
<dbReference type="AlphaFoldDB" id="A0A0F8ZJ93"/>
<organism evidence="1">
    <name type="scientific">marine sediment metagenome</name>
    <dbReference type="NCBI Taxonomy" id="412755"/>
    <lineage>
        <taxon>unclassified sequences</taxon>
        <taxon>metagenomes</taxon>
        <taxon>ecological metagenomes</taxon>
    </lineage>
</organism>
<accession>A0A0F8ZJ93</accession>